<feature type="compositionally biased region" description="Polar residues" evidence="2">
    <location>
        <begin position="171"/>
        <end position="181"/>
    </location>
</feature>
<evidence type="ECO:0000256" key="2">
    <source>
        <dbReference type="SAM" id="MobiDB-lite"/>
    </source>
</evidence>
<protein>
    <submittedName>
        <fullName evidence="3">Uncharacterized protein</fullName>
    </submittedName>
</protein>
<feature type="region of interest" description="Disordered" evidence="2">
    <location>
        <begin position="86"/>
        <end position="124"/>
    </location>
</feature>
<dbReference type="Pfam" id="PF14265">
    <property type="entry name" value="DUF4355"/>
    <property type="match status" value="1"/>
</dbReference>
<feature type="compositionally biased region" description="Basic and acidic residues" evidence="2">
    <location>
        <begin position="19"/>
        <end position="46"/>
    </location>
</feature>
<feature type="compositionally biased region" description="Basic and acidic residues" evidence="2">
    <location>
        <begin position="86"/>
        <end position="100"/>
    </location>
</feature>
<comment type="caution">
    <text evidence="3">The sequence shown here is derived from an EMBL/GenBank/DDBJ whole genome shotgun (WGS) entry which is preliminary data.</text>
</comment>
<dbReference type="AlphaFoldDB" id="A0A0R1UR42"/>
<dbReference type="InterPro" id="IPR025580">
    <property type="entry name" value="Gp46"/>
</dbReference>
<gene>
    <name evidence="3" type="ORF">FC43_GL001985</name>
</gene>
<evidence type="ECO:0000313" key="4">
    <source>
        <dbReference type="Proteomes" id="UP000050816"/>
    </source>
</evidence>
<name>A0A0R1UR42_9LACO</name>
<reference evidence="3 4" key="1">
    <citation type="journal article" date="2015" name="Genome Announc.">
        <title>Expanding the biotechnology potential of lactobacilli through comparative genomics of 213 strains and associated genera.</title>
        <authorList>
            <person name="Sun Z."/>
            <person name="Harris H.M."/>
            <person name="McCann A."/>
            <person name="Guo C."/>
            <person name="Argimon S."/>
            <person name="Zhang W."/>
            <person name="Yang X."/>
            <person name="Jeffery I.B."/>
            <person name="Cooney J.C."/>
            <person name="Kagawa T.F."/>
            <person name="Liu W."/>
            <person name="Song Y."/>
            <person name="Salvetti E."/>
            <person name="Wrobel A."/>
            <person name="Rasinkangas P."/>
            <person name="Parkhill J."/>
            <person name="Rea M.C."/>
            <person name="O'Sullivan O."/>
            <person name="Ritari J."/>
            <person name="Douillard F.P."/>
            <person name="Paul Ross R."/>
            <person name="Yang R."/>
            <person name="Briner A.E."/>
            <person name="Felis G.E."/>
            <person name="de Vos W.M."/>
            <person name="Barrangou R."/>
            <person name="Klaenhammer T.R."/>
            <person name="Caufield P.W."/>
            <person name="Cui Y."/>
            <person name="Zhang H."/>
            <person name="O'Toole P.W."/>
        </authorList>
    </citation>
    <scope>NUCLEOTIDE SEQUENCE [LARGE SCALE GENOMIC DNA]</scope>
    <source>
        <strain evidence="3 4">DSM 15946</strain>
    </source>
</reference>
<dbReference type="PATRIC" id="fig|1423760.3.peg.2078"/>
<dbReference type="RefSeq" id="WP_056953389.1">
    <property type="nucleotide sequence ID" value="NZ_AZFK01000005.1"/>
</dbReference>
<keyword evidence="1" id="KW-0175">Coiled coil</keyword>
<accession>A0A0R1UR42</accession>
<feature type="compositionally biased region" description="Basic and acidic residues" evidence="2">
    <location>
        <begin position="108"/>
        <end position="124"/>
    </location>
</feature>
<feature type="coiled-coil region" evidence="1">
    <location>
        <begin position="50"/>
        <end position="84"/>
    </location>
</feature>
<feature type="region of interest" description="Disordered" evidence="2">
    <location>
        <begin position="165"/>
        <end position="188"/>
    </location>
</feature>
<evidence type="ECO:0000256" key="1">
    <source>
        <dbReference type="SAM" id="Coils"/>
    </source>
</evidence>
<feature type="region of interest" description="Disordered" evidence="2">
    <location>
        <begin position="1"/>
        <end position="46"/>
    </location>
</feature>
<organism evidence="3 4">
    <name type="scientific">Limosilactobacillus ingluviei DSM 15946</name>
    <dbReference type="NCBI Taxonomy" id="1423760"/>
    <lineage>
        <taxon>Bacteria</taxon>
        <taxon>Bacillati</taxon>
        <taxon>Bacillota</taxon>
        <taxon>Bacilli</taxon>
        <taxon>Lactobacillales</taxon>
        <taxon>Lactobacillaceae</taxon>
        <taxon>Limosilactobacillus</taxon>
    </lineage>
</organism>
<sequence length="208" mass="23507">MAENEEQAQQNTGIQLQDDPQKGQDPAPKDQPKEEDSAVDRLTAKFEKRIDKITASKNDYKQKLDEANQQLEDLKSGKMSVKELLKEQKTTKQDDEKDQQIADLKAQLQREKDLQSTREAFREDGLDVPNEVLAMVVSTDQQQTVDNISAITDFVNSIRDTAKKEALRGTTPRSNGKTANGMSKADIRKIKDPLKRVKAITDNMSIYE</sequence>
<dbReference type="EMBL" id="AZFK01000005">
    <property type="protein sequence ID" value="KRL92331.1"/>
    <property type="molecule type" value="Genomic_DNA"/>
</dbReference>
<evidence type="ECO:0000313" key="3">
    <source>
        <dbReference type="EMBL" id="KRL92331.1"/>
    </source>
</evidence>
<proteinExistence type="predicted"/>
<dbReference type="Proteomes" id="UP000050816">
    <property type="component" value="Unassembled WGS sequence"/>
</dbReference>